<evidence type="ECO:0000259" key="9">
    <source>
        <dbReference type="PROSITE" id="PS51758"/>
    </source>
</evidence>
<sequence>MSKLTKSSSSVIKPLSGFRRYLLDKIRLLINRYERLMLTNFPSTYRMLQMFTVGTKEFSYDVFEYMRISKDLAIDKSVQDLTYKELMIYMKTPKDIRKMTPFLLITALPLAQYVSIPLAFTFPKQLLSSHYWTIQQRTKFSIDDHRRKLYHYRPLFRSLQKRLDSIESPYLREKCRYVFTRLGSGTHPNVDDIIHLKPLFIEQPFGLRSLSQQHLVHLCRTHGLRRLFLFKRRSLFQHITFIQAMDSHLFDSDLSFEQLRQACFLRGLNPINLTQQEMFDWLQQWQQISKNVDDHTISLLLHTPLFLAYNHPSNWREYLTTNVTLSIADFNNSTTFSCDSFSTLTPFTDIN</sequence>
<dbReference type="InterPro" id="IPR033122">
    <property type="entry name" value="LETM1-like_RBD"/>
</dbReference>
<evidence type="ECO:0000313" key="11">
    <source>
        <dbReference type="Proteomes" id="UP000887458"/>
    </source>
</evidence>
<feature type="domain" description="Letm1 RBD" evidence="9">
    <location>
        <begin position="148"/>
        <end position="351"/>
    </location>
</feature>
<reference evidence="10 11" key="1">
    <citation type="journal article" date="2018" name="J. Allergy Clin. Immunol.">
        <title>High-quality assembly of Dermatophagoides pteronyssinus genome and transcriptome reveals a wide range of novel allergens.</title>
        <authorList>
            <person name="Liu X.Y."/>
            <person name="Yang K.Y."/>
            <person name="Wang M.Q."/>
            <person name="Kwok J.S."/>
            <person name="Zeng X."/>
            <person name="Yang Z."/>
            <person name="Xiao X.J."/>
            <person name="Lau C.P."/>
            <person name="Li Y."/>
            <person name="Huang Z.M."/>
            <person name="Ba J.G."/>
            <person name="Yim A.K."/>
            <person name="Ouyang C.Y."/>
            <person name="Ngai S.M."/>
            <person name="Chan T.F."/>
            <person name="Leung E.L."/>
            <person name="Liu L."/>
            <person name="Liu Z.G."/>
            <person name="Tsui S.K."/>
        </authorList>
    </citation>
    <scope>NUCLEOTIDE SEQUENCE [LARGE SCALE GENOMIC DNA]</scope>
    <source>
        <strain evidence="10">Derp</strain>
    </source>
</reference>
<evidence type="ECO:0000256" key="3">
    <source>
        <dbReference type="ARBA" id="ARBA00022792"/>
    </source>
</evidence>
<keyword evidence="4 8" id="KW-1133">Transmembrane helix</keyword>
<proteinExistence type="predicted"/>
<evidence type="ECO:0000256" key="6">
    <source>
        <dbReference type="ARBA" id="ARBA00023136"/>
    </source>
</evidence>
<keyword evidence="2 8" id="KW-0812">Transmembrane</keyword>
<evidence type="ECO:0000256" key="7">
    <source>
        <dbReference type="PROSITE-ProRule" id="PRU01094"/>
    </source>
</evidence>
<dbReference type="InterPro" id="IPR044202">
    <property type="entry name" value="LETM1/MDM38-like"/>
</dbReference>
<feature type="transmembrane region" description="Helical" evidence="8">
    <location>
        <begin position="100"/>
        <end position="120"/>
    </location>
</feature>
<evidence type="ECO:0000256" key="2">
    <source>
        <dbReference type="ARBA" id="ARBA00022692"/>
    </source>
</evidence>
<dbReference type="Proteomes" id="UP000887458">
    <property type="component" value="Unassembled WGS sequence"/>
</dbReference>
<comment type="caution">
    <text evidence="10">The sequence shown here is derived from an EMBL/GenBank/DDBJ whole genome shotgun (WGS) entry which is preliminary data.</text>
</comment>
<name>A0ABQ8ITQ4_DERPT</name>
<reference evidence="10 11" key="2">
    <citation type="journal article" date="2022" name="Mol. Biol. Evol.">
        <title>Comparative Genomics Reveals Insights into the Divergent Evolution of Astigmatic Mites and Household Pest Adaptations.</title>
        <authorList>
            <person name="Xiong Q."/>
            <person name="Wan A.T."/>
            <person name="Liu X."/>
            <person name="Fung C.S."/>
            <person name="Xiao X."/>
            <person name="Malainual N."/>
            <person name="Hou J."/>
            <person name="Wang L."/>
            <person name="Wang M."/>
            <person name="Yang K.Y."/>
            <person name="Cui Y."/>
            <person name="Leung E.L."/>
            <person name="Nong W."/>
            <person name="Shin S.K."/>
            <person name="Au S.W."/>
            <person name="Jeong K.Y."/>
            <person name="Chew F.T."/>
            <person name="Hui J.H."/>
            <person name="Leung T.F."/>
            <person name="Tungtrongchitr A."/>
            <person name="Zhong N."/>
            <person name="Liu Z."/>
            <person name="Tsui S.K."/>
        </authorList>
    </citation>
    <scope>NUCLEOTIDE SEQUENCE [LARGE SCALE GENOMIC DNA]</scope>
    <source>
        <strain evidence="10">Derp</strain>
    </source>
</reference>
<keyword evidence="3" id="KW-0999">Mitochondrion inner membrane</keyword>
<dbReference type="PANTHER" id="PTHR14009">
    <property type="entry name" value="LEUCINE ZIPPER-EF-HAND CONTAINING TRANSMEMBRANE PROTEIN"/>
    <property type="match status" value="1"/>
</dbReference>
<organism evidence="10 11">
    <name type="scientific">Dermatophagoides pteronyssinus</name>
    <name type="common">European house dust mite</name>
    <dbReference type="NCBI Taxonomy" id="6956"/>
    <lineage>
        <taxon>Eukaryota</taxon>
        <taxon>Metazoa</taxon>
        <taxon>Ecdysozoa</taxon>
        <taxon>Arthropoda</taxon>
        <taxon>Chelicerata</taxon>
        <taxon>Arachnida</taxon>
        <taxon>Acari</taxon>
        <taxon>Acariformes</taxon>
        <taxon>Sarcoptiformes</taxon>
        <taxon>Astigmata</taxon>
        <taxon>Psoroptidia</taxon>
        <taxon>Analgoidea</taxon>
        <taxon>Pyroglyphidae</taxon>
        <taxon>Dermatophagoidinae</taxon>
        <taxon>Dermatophagoides</taxon>
    </lineage>
</organism>
<keyword evidence="5 7" id="KW-0496">Mitochondrion</keyword>
<evidence type="ECO:0000313" key="10">
    <source>
        <dbReference type="EMBL" id="KAH9413684.1"/>
    </source>
</evidence>
<evidence type="ECO:0000256" key="4">
    <source>
        <dbReference type="ARBA" id="ARBA00022989"/>
    </source>
</evidence>
<evidence type="ECO:0000256" key="5">
    <source>
        <dbReference type="ARBA" id="ARBA00023128"/>
    </source>
</evidence>
<dbReference type="PANTHER" id="PTHR14009:SF13">
    <property type="entry name" value="LETM1 DOMAIN-CONTAINING PROTEIN 1"/>
    <property type="match status" value="1"/>
</dbReference>
<evidence type="ECO:0000256" key="1">
    <source>
        <dbReference type="ARBA" id="ARBA00004434"/>
    </source>
</evidence>
<evidence type="ECO:0000256" key="8">
    <source>
        <dbReference type="SAM" id="Phobius"/>
    </source>
</evidence>
<dbReference type="Pfam" id="PF07766">
    <property type="entry name" value="LETM1_RBD"/>
    <property type="match status" value="1"/>
</dbReference>
<accession>A0ABQ8ITQ4</accession>
<keyword evidence="6 8" id="KW-0472">Membrane</keyword>
<dbReference type="PROSITE" id="PS51758">
    <property type="entry name" value="LETM1_RBD"/>
    <property type="match status" value="1"/>
</dbReference>
<comment type="subcellular location">
    <subcellularLocation>
        <location evidence="1">Mitochondrion inner membrane</location>
        <topology evidence="1">Single-pass membrane protein</topology>
    </subcellularLocation>
</comment>
<keyword evidence="11" id="KW-1185">Reference proteome</keyword>
<dbReference type="EMBL" id="NJHN03000120">
    <property type="protein sequence ID" value="KAH9413684.1"/>
    <property type="molecule type" value="Genomic_DNA"/>
</dbReference>
<gene>
    <name evidence="10" type="primary">LETMD1</name>
    <name evidence="10" type="ORF">DERP_009388</name>
</gene>
<protein>
    <submittedName>
        <fullName evidence="10">LETM1-like protein</fullName>
    </submittedName>
</protein>